<feature type="transmembrane region" description="Helical" evidence="13">
    <location>
        <begin position="413"/>
        <end position="430"/>
    </location>
</feature>
<keyword evidence="16" id="KW-1185">Reference proteome</keyword>
<evidence type="ECO:0000256" key="6">
    <source>
        <dbReference type="ARBA" id="ARBA00022692"/>
    </source>
</evidence>
<keyword evidence="4" id="KW-0813">Transport</keyword>
<keyword evidence="5" id="KW-1003">Cell membrane</keyword>
<dbReference type="InterPro" id="IPR017871">
    <property type="entry name" value="ABC_transporter-like_CS"/>
</dbReference>
<dbReference type="InterPro" id="IPR027417">
    <property type="entry name" value="P-loop_NTPase"/>
</dbReference>
<evidence type="ECO:0000256" key="9">
    <source>
        <dbReference type="ARBA" id="ARBA00022967"/>
    </source>
</evidence>
<dbReference type="InterPro" id="IPR015856">
    <property type="entry name" value="ABC_transpr_CbiO/EcfA_su"/>
</dbReference>
<dbReference type="PROSITE" id="PS00211">
    <property type="entry name" value="ABC_TRANSPORTER_1"/>
    <property type="match status" value="1"/>
</dbReference>
<dbReference type="CDD" id="cd03225">
    <property type="entry name" value="ABC_cobalt_CbiO_domain1"/>
    <property type="match status" value="1"/>
</dbReference>
<evidence type="ECO:0000256" key="3">
    <source>
        <dbReference type="ARBA" id="ARBA00005417"/>
    </source>
</evidence>
<keyword evidence="6 13" id="KW-0812">Transmembrane</keyword>
<dbReference type="SUPFAM" id="SSF52540">
    <property type="entry name" value="P-loop containing nucleoside triphosphate hydrolases"/>
    <property type="match status" value="1"/>
</dbReference>
<dbReference type="GO" id="GO:0043190">
    <property type="term" value="C:ATP-binding cassette (ABC) transporter complex"/>
    <property type="evidence" value="ECO:0007669"/>
    <property type="project" value="TreeGrafter"/>
</dbReference>
<dbReference type="InterPro" id="IPR003439">
    <property type="entry name" value="ABC_transporter-like_ATP-bd"/>
</dbReference>
<dbReference type="AlphaFoldDB" id="A0A8J4H1V9"/>
<dbReference type="RefSeq" id="WP_213409817.1">
    <property type="nucleotide sequence ID" value="NZ_BOVK01000001.1"/>
</dbReference>
<evidence type="ECO:0000256" key="12">
    <source>
        <dbReference type="SAM" id="MobiDB-lite"/>
    </source>
</evidence>
<evidence type="ECO:0000256" key="2">
    <source>
        <dbReference type="ARBA" id="ARBA00004202"/>
    </source>
</evidence>
<dbReference type="SMART" id="SM00382">
    <property type="entry name" value="AAA"/>
    <property type="match status" value="1"/>
</dbReference>
<dbReference type="Pfam" id="PF00005">
    <property type="entry name" value="ABC_tran"/>
    <property type="match status" value="1"/>
</dbReference>
<comment type="subcellular location">
    <subcellularLocation>
        <location evidence="2">Cell membrane</location>
        <topology evidence="2">Peripheral membrane protein</topology>
    </subcellularLocation>
    <subcellularLocation>
        <location evidence="1">Membrane</location>
        <topology evidence="1">Multi-pass membrane protein</topology>
    </subcellularLocation>
</comment>
<feature type="transmembrane region" description="Helical" evidence="13">
    <location>
        <begin position="450"/>
        <end position="469"/>
    </location>
</feature>
<feature type="domain" description="ABC transporter" evidence="14">
    <location>
        <begin position="3"/>
        <end position="242"/>
    </location>
</feature>
<dbReference type="InterPro" id="IPR050095">
    <property type="entry name" value="ECF_ABC_transporter_ATP-bd"/>
</dbReference>
<dbReference type="InterPro" id="IPR003339">
    <property type="entry name" value="ABC/ECF_trnsptr_transmembrane"/>
</dbReference>
<keyword evidence="11 13" id="KW-0472">Membrane</keyword>
<evidence type="ECO:0000313" key="15">
    <source>
        <dbReference type="EMBL" id="GIQ67208.1"/>
    </source>
</evidence>
<comment type="similarity">
    <text evidence="3">Belongs to the ABC transporter superfamily.</text>
</comment>
<dbReference type="InterPro" id="IPR003593">
    <property type="entry name" value="AAA+_ATPase"/>
</dbReference>
<dbReference type="Pfam" id="PF02361">
    <property type="entry name" value="CbiQ"/>
    <property type="match status" value="1"/>
</dbReference>
<organism evidence="15 16">
    <name type="scientific">Xylanibacillus composti</name>
    <dbReference type="NCBI Taxonomy" id="1572762"/>
    <lineage>
        <taxon>Bacteria</taxon>
        <taxon>Bacillati</taxon>
        <taxon>Bacillota</taxon>
        <taxon>Bacilli</taxon>
        <taxon>Bacillales</taxon>
        <taxon>Paenibacillaceae</taxon>
        <taxon>Xylanibacillus</taxon>
    </lineage>
</organism>
<dbReference type="GO" id="GO:0005524">
    <property type="term" value="F:ATP binding"/>
    <property type="evidence" value="ECO:0007669"/>
    <property type="project" value="UniProtKB-KW"/>
</dbReference>
<reference evidence="15" key="1">
    <citation type="submission" date="2021-04" db="EMBL/GenBank/DDBJ databases">
        <title>Draft genome sequence of Xylanibacillus composti strain K13.</title>
        <authorList>
            <person name="Uke A."/>
            <person name="Chhe C."/>
            <person name="Baramee S."/>
            <person name="Kosugi A."/>
        </authorList>
    </citation>
    <scope>NUCLEOTIDE SEQUENCE</scope>
    <source>
        <strain evidence="15">K13</strain>
    </source>
</reference>
<evidence type="ECO:0000256" key="11">
    <source>
        <dbReference type="ARBA" id="ARBA00023136"/>
    </source>
</evidence>
<keyword evidence="9" id="KW-1278">Translocase</keyword>
<comment type="caution">
    <text evidence="15">The sequence shown here is derived from an EMBL/GenBank/DDBJ whole genome shotgun (WGS) entry which is preliminary data.</text>
</comment>
<feature type="region of interest" description="Disordered" evidence="12">
    <location>
        <begin position="287"/>
        <end position="342"/>
    </location>
</feature>
<evidence type="ECO:0000256" key="1">
    <source>
        <dbReference type="ARBA" id="ARBA00004141"/>
    </source>
</evidence>
<dbReference type="Gene3D" id="3.40.50.300">
    <property type="entry name" value="P-loop containing nucleotide triphosphate hydrolases"/>
    <property type="match status" value="1"/>
</dbReference>
<keyword evidence="7" id="KW-0547">Nucleotide-binding</keyword>
<evidence type="ECO:0000256" key="13">
    <source>
        <dbReference type="SAM" id="Phobius"/>
    </source>
</evidence>
<keyword evidence="10 13" id="KW-1133">Transmembrane helix</keyword>
<proteinExistence type="inferred from homology"/>
<dbReference type="GO" id="GO:0042626">
    <property type="term" value="F:ATPase-coupled transmembrane transporter activity"/>
    <property type="evidence" value="ECO:0007669"/>
    <property type="project" value="TreeGrafter"/>
</dbReference>
<evidence type="ECO:0000256" key="8">
    <source>
        <dbReference type="ARBA" id="ARBA00022840"/>
    </source>
</evidence>
<evidence type="ECO:0000256" key="10">
    <source>
        <dbReference type="ARBA" id="ARBA00022989"/>
    </source>
</evidence>
<sequence>MSLIVEQLRVGGRKETPGKPIVDGISFHLEEHSLTLLIGPSGSGKTTVLRALAGLAELDAGRILYDGEPLWFNPGKVNRAVMMRHAVAFQFPEHQLFASSIGGEFSYSLKPYGYKRTERFQRSTEALRELQLANLSLEASPFALSGGQKRRLAVATTISARTPWLLLDEPSAGLDGPSLRQLKDRLVEWKQTRSIIMATHDWEAFLPIADRVLVIAQGRLLADLPPSALLDQPELLQRSGVGCPASLQAAYALQQAGISVESKLYSPEELAERIVLSCVNSHSAVPESAAGQEQAECHTGSRQDDPGWKDVQAGEPVSKLPAAPRHHDSDAGNKQAGSHGTQEICRAEELSERRWIYRQRAGLKWLSYTGLSVLILLLQGWWGTGIALLLAFGSFLLLEKQDALKGFRLSRPLIYFILITGAISGLQLTAGDWTSMLNVEDALLTIRRMTRFFAITLIGFVFTLSTSTAEMQRSLNRALSWGRRFLPVDMISLSAALILRFIPLIVDETQRFSVITAARGKKPVKPGKIRFQDVHVFVIPLLLSLFQMVEDLITAMEIKGYRHVQKGDRG</sequence>
<evidence type="ECO:0000256" key="7">
    <source>
        <dbReference type="ARBA" id="ARBA00022741"/>
    </source>
</evidence>
<dbReference type="PANTHER" id="PTHR43553:SF24">
    <property type="entry name" value="ENERGY-COUPLING FACTOR TRANSPORTER ATP-BINDING PROTEIN ECFA1"/>
    <property type="match status" value="1"/>
</dbReference>
<dbReference type="Proteomes" id="UP000677918">
    <property type="component" value="Unassembled WGS sequence"/>
</dbReference>
<dbReference type="PANTHER" id="PTHR43553">
    <property type="entry name" value="HEAVY METAL TRANSPORTER"/>
    <property type="match status" value="1"/>
</dbReference>
<dbReference type="CDD" id="cd16914">
    <property type="entry name" value="EcfT"/>
    <property type="match status" value="1"/>
</dbReference>
<dbReference type="EMBL" id="BOVK01000001">
    <property type="protein sequence ID" value="GIQ67208.1"/>
    <property type="molecule type" value="Genomic_DNA"/>
</dbReference>
<protein>
    <submittedName>
        <fullName evidence="15">ATP-binding cassette domain-containing protein</fullName>
    </submittedName>
</protein>
<name>A0A8J4H1V9_9BACL</name>
<evidence type="ECO:0000256" key="5">
    <source>
        <dbReference type="ARBA" id="ARBA00022475"/>
    </source>
</evidence>
<feature type="transmembrane region" description="Helical" evidence="13">
    <location>
        <begin position="365"/>
        <end position="392"/>
    </location>
</feature>
<evidence type="ECO:0000256" key="4">
    <source>
        <dbReference type="ARBA" id="ARBA00022448"/>
    </source>
</evidence>
<keyword evidence="8 15" id="KW-0067">ATP-binding</keyword>
<evidence type="ECO:0000313" key="16">
    <source>
        <dbReference type="Proteomes" id="UP000677918"/>
    </source>
</evidence>
<gene>
    <name evidence="15" type="ORF">XYCOK13_00320</name>
</gene>
<feature type="compositionally biased region" description="Basic and acidic residues" evidence="12">
    <location>
        <begin position="295"/>
        <end position="308"/>
    </location>
</feature>
<dbReference type="PROSITE" id="PS50893">
    <property type="entry name" value="ABC_TRANSPORTER_2"/>
    <property type="match status" value="1"/>
</dbReference>
<accession>A0A8J4H1V9</accession>
<dbReference type="GO" id="GO:0016887">
    <property type="term" value="F:ATP hydrolysis activity"/>
    <property type="evidence" value="ECO:0007669"/>
    <property type="project" value="InterPro"/>
</dbReference>
<evidence type="ECO:0000259" key="14">
    <source>
        <dbReference type="PROSITE" id="PS50893"/>
    </source>
</evidence>